<gene>
    <name evidence="1" type="ORF">THAOC_28009</name>
</gene>
<comment type="caution">
    <text evidence="1">The sequence shown here is derived from an EMBL/GenBank/DDBJ whole genome shotgun (WGS) entry which is preliminary data.</text>
</comment>
<proteinExistence type="predicted"/>
<dbReference type="EMBL" id="AGNL01039390">
    <property type="protein sequence ID" value="EJK52688.1"/>
    <property type="molecule type" value="Genomic_DNA"/>
</dbReference>
<evidence type="ECO:0000313" key="1">
    <source>
        <dbReference type="EMBL" id="EJK52688.1"/>
    </source>
</evidence>
<organism evidence="1 2">
    <name type="scientific">Thalassiosira oceanica</name>
    <name type="common">Marine diatom</name>
    <dbReference type="NCBI Taxonomy" id="159749"/>
    <lineage>
        <taxon>Eukaryota</taxon>
        <taxon>Sar</taxon>
        <taxon>Stramenopiles</taxon>
        <taxon>Ochrophyta</taxon>
        <taxon>Bacillariophyta</taxon>
        <taxon>Coscinodiscophyceae</taxon>
        <taxon>Thalassiosirophycidae</taxon>
        <taxon>Thalassiosirales</taxon>
        <taxon>Thalassiosiraceae</taxon>
        <taxon>Thalassiosira</taxon>
    </lineage>
</organism>
<accession>K0RG79</accession>
<dbReference type="Proteomes" id="UP000266841">
    <property type="component" value="Unassembled WGS sequence"/>
</dbReference>
<feature type="non-terminal residue" evidence="1">
    <location>
        <position position="1"/>
    </location>
</feature>
<keyword evidence="2" id="KW-1185">Reference proteome</keyword>
<dbReference type="AlphaFoldDB" id="K0RG79"/>
<name>K0RG79_THAOC</name>
<protein>
    <submittedName>
        <fullName evidence="1">Uncharacterized protein</fullName>
    </submittedName>
</protein>
<sequence length="73" mass="8115">ALYSSTVELGIAGSRDSAFRSFIVDTDTKMSGDMNVFLGLGAVCFSVRKRLTGRRHLRGSVLFPFLSTFRYMT</sequence>
<reference evidence="1 2" key="1">
    <citation type="journal article" date="2012" name="Genome Biol.">
        <title>Genome and low-iron response of an oceanic diatom adapted to chronic iron limitation.</title>
        <authorList>
            <person name="Lommer M."/>
            <person name="Specht M."/>
            <person name="Roy A.S."/>
            <person name="Kraemer L."/>
            <person name="Andreson R."/>
            <person name="Gutowska M.A."/>
            <person name="Wolf J."/>
            <person name="Bergner S.V."/>
            <person name="Schilhabel M.B."/>
            <person name="Klostermeier U.C."/>
            <person name="Beiko R.G."/>
            <person name="Rosenstiel P."/>
            <person name="Hippler M."/>
            <person name="Laroche J."/>
        </authorList>
    </citation>
    <scope>NUCLEOTIDE SEQUENCE [LARGE SCALE GENOMIC DNA]</scope>
    <source>
        <strain evidence="1 2">CCMP1005</strain>
    </source>
</reference>
<evidence type="ECO:0000313" key="2">
    <source>
        <dbReference type="Proteomes" id="UP000266841"/>
    </source>
</evidence>